<keyword evidence="1" id="KW-0472">Membrane</keyword>
<reference evidence="2" key="1">
    <citation type="submission" date="2014-05" db="EMBL/GenBank/DDBJ databases">
        <authorList>
            <person name="Chronopoulou M."/>
        </authorList>
    </citation>
    <scope>NUCLEOTIDE SEQUENCE</scope>
    <source>
        <tissue evidence="2">Whole organism</tissue>
    </source>
</reference>
<sequence>MGVLANAFRWVFKLLHTYLVTSLFFSLYDRGRVTFF</sequence>
<evidence type="ECO:0000256" key="1">
    <source>
        <dbReference type="SAM" id="Phobius"/>
    </source>
</evidence>
<protein>
    <submittedName>
        <fullName evidence="2">Uncharacterized protein</fullName>
    </submittedName>
</protein>
<organism evidence="2">
    <name type="scientific">Lepeophtheirus salmonis</name>
    <name type="common">Salmon louse</name>
    <name type="synonym">Caligus salmonis</name>
    <dbReference type="NCBI Taxonomy" id="72036"/>
    <lineage>
        <taxon>Eukaryota</taxon>
        <taxon>Metazoa</taxon>
        <taxon>Ecdysozoa</taxon>
        <taxon>Arthropoda</taxon>
        <taxon>Crustacea</taxon>
        <taxon>Multicrustacea</taxon>
        <taxon>Hexanauplia</taxon>
        <taxon>Copepoda</taxon>
        <taxon>Siphonostomatoida</taxon>
        <taxon>Caligidae</taxon>
        <taxon>Lepeophtheirus</taxon>
    </lineage>
</organism>
<keyword evidence="1" id="KW-0812">Transmembrane</keyword>
<feature type="transmembrane region" description="Helical" evidence="1">
    <location>
        <begin position="7"/>
        <end position="28"/>
    </location>
</feature>
<keyword evidence="1" id="KW-1133">Transmembrane helix</keyword>
<evidence type="ECO:0000313" key="2">
    <source>
        <dbReference type="EMBL" id="CDW31324.1"/>
    </source>
</evidence>
<dbReference type="AlphaFoldDB" id="A0A0K2TZ79"/>
<accession>A0A0K2TZ79</accession>
<dbReference type="EMBL" id="HACA01013963">
    <property type="protein sequence ID" value="CDW31324.1"/>
    <property type="molecule type" value="Transcribed_RNA"/>
</dbReference>
<name>A0A0K2TZ79_LEPSM</name>
<proteinExistence type="predicted"/>